<keyword evidence="3 8" id="KW-1133">Transmembrane helix</keyword>
<dbReference type="Pfam" id="PF00001">
    <property type="entry name" value="7tm_1"/>
    <property type="match status" value="1"/>
</dbReference>
<evidence type="ECO:0000259" key="9">
    <source>
        <dbReference type="PROSITE" id="PS50262"/>
    </source>
</evidence>
<dbReference type="PROSITE" id="PS50262">
    <property type="entry name" value="G_PROTEIN_RECEP_F1_2"/>
    <property type="match status" value="1"/>
</dbReference>
<feature type="transmembrane region" description="Helical" evidence="8">
    <location>
        <begin position="142"/>
        <end position="164"/>
    </location>
</feature>
<protein>
    <submittedName>
        <fullName evidence="10">Neuropeptides capa receptor</fullName>
    </submittedName>
</protein>
<dbReference type="InterPro" id="IPR017452">
    <property type="entry name" value="GPCR_Rhodpsn_7TM"/>
</dbReference>
<feature type="transmembrane region" description="Helical" evidence="8">
    <location>
        <begin position="104"/>
        <end position="122"/>
    </location>
</feature>
<comment type="caution">
    <text evidence="10">The sequence shown here is derived from an EMBL/GenBank/DDBJ whole genome shotgun (WGS) entry which is preliminary data.</text>
</comment>
<evidence type="ECO:0000256" key="8">
    <source>
        <dbReference type="SAM" id="Phobius"/>
    </source>
</evidence>
<feature type="transmembrane region" description="Helical" evidence="8">
    <location>
        <begin position="185"/>
        <end position="202"/>
    </location>
</feature>
<keyword evidence="4" id="KW-0297">G-protein coupled receptor</keyword>
<dbReference type="SUPFAM" id="SSF81321">
    <property type="entry name" value="Family A G protein-coupled receptor-like"/>
    <property type="match status" value="1"/>
</dbReference>
<dbReference type="GO" id="GO:0004930">
    <property type="term" value="F:G protein-coupled receptor activity"/>
    <property type="evidence" value="ECO:0007669"/>
    <property type="project" value="UniProtKB-KW"/>
</dbReference>
<evidence type="ECO:0000256" key="7">
    <source>
        <dbReference type="ARBA" id="ARBA00023224"/>
    </source>
</evidence>
<organism evidence="10 11">
    <name type="scientific">Mizuhopecten yessoensis</name>
    <name type="common">Japanese scallop</name>
    <name type="synonym">Patinopecten yessoensis</name>
    <dbReference type="NCBI Taxonomy" id="6573"/>
    <lineage>
        <taxon>Eukaryota</taxon>
        <taxon>Metazoa</taxon>
        <taxon>Spiralia</taxon>
        <taxon>Lophotrochozoa</taxon>
        <taxon>Mollusca</taxon>
        <taxon>Bivalvia</taxon>
        <taxon>Autobranchia</taxon>
        <taxon>Pteriomorphia</taxon>
        <taxon>Pectinida</taxon>
        <taxon>Pectinoidea</taxon>
        <taxon>Pectinidae</taxon>
        <taxon>Mizuhopecten</taxon>
    </lineage>
</organism>
<comment type="subcellular location">
    <subcellularLocation>
        <location evidence="1">Membrane</location>
        <topology evidence="1">Multi-pass membrane protein</topology>
    </subcellularLocation>
</comment>
<feature type="domain" description="G-protein coupled receptors family 1 profile" evidence="9">
    <location>
        <begin position="82"/>
        <end position="346"/>
    </location>
</feature>
<evidence type="ECO:0000256" key="1">
    <source>
        <dbReference type="ARBA" id="ARBA00004141"/>
    </source>
</evidence>
<evidence type="ECO:0000313" key="10">
    <source>
        <dbReference type="EMBL" id="OWF41425.1"/>
    </source>
</evidence>
<feature type="transmembrane region" description="Helical" evidence="8">
    <location>
        <begin position="70"/>
        <end position="92"/>
    </location>
</feature>
<dbReference type="PANTHER" id="PTHR24243">
    <property type="entry name" value="G-PROTEIN COUPLED RECEPTOR"/>
    <property type="match status" value="1"/>
</dbReference>
<evidence type="ECO:0000256" key="5">
    <source>
        <dbReference type="ARBA" id="ARBA00023136"/>
    </source>
</evidence>
<dbReference type="PANTHER" id="PTHR24243:SF230">
    <property type="entry name" value="G-PROTEIN COUPLED RECEPTORS FAMILY 1 PROFILE DOMAIN-CONTAINING PROTEIN"/>
    <property type="match status" value="1"/>
</dbReference>
<dbReference type="Proteomes" id="UP000242188">
    <property type="component" value="Unassembled WGS sequence"/>
</dbReference>
<keyword evidence="6 10" id="KW-0675">Receptor</keyword>
<gene>
    <name evidence="10" type="ORF">KP79_PYT20590</name>
</gene>
<keyword evidence="7" id="KW-0807">Transducer</keyword>
<dbReference type="PRINTS" id="PR00237">
    <property type="entry name" value="GPCRRHODOPSN"/>
</dbReference>
<accession>A0A210PY68</accession>
<reference evidence="10 11" key="1">
    <citation type="journal article" date="2017" name="Nat. Ecol. Evol.">
        <title>Scallop genome provides insights into evolution of bilaterian karyotype and development.</title>
        <authorList>
            <person name="Wang S."/>
            <person name="Zhang J."/>
            <person name="Jiao W."/>
            <person name="Li J."/>
            <person name="Xun X."/>
            <person name="Sun Y."/>
            <person name="Guo X."/>
            <person name="Huan P."/>
            <person name="Dong B."/>
            <person name="Zhang L."/>
            <person name="Hu X."/>
            <person name="Sun X."/>
            <person name="Wang J."/>
            <person name="Zhao C."/>
            <person name="Wang Y."/>
            <person name="Wang D."/>
            <person name="Huang X."/>
            <person name="Wang R."/>
            <person name="Lv J."/>
            <person name="Li Y."/>
            <person name="Zhang Z."/>
            <person name="Liu B."/>
            <person name="Lu W."/>
            <person name="Hui Y."/>
            <person name="Liang J."/>
            <person name="Zhou Z."/>
            <person name="Hou R."/>
            <person name="Li X."/>
            <person name="Liu Y."/>
            <person name="Li H."/>
            <person name="Ning X."/>
            <person name="Lin Y."/>
            <person name="Zhao L."/>
            <person name="Xing Q."/>
            <person name="Dou J."/>
            <person name="Li Y."/>
            <person name="Mao J."/>
            <person name="Guo H."/>
            <person name="Dou H."/>
            <person name="Li T."/>
            <person name="Mu C."/>
            <person name="Jiang W."/>
            <person name="Fu Q."/>
            <person name="Fu X."/>
            <person name="Miao Y."/>
            <person name="Liu J."/>
            <person name="Yu Q."/>
            <person name="Li R."/>
            <person name="Liao H."/>
            <person name="Li X."/>
            <person name="Kong Y."/>
            <person name="Jiang Z."/>
            <person name="Chourrout D."/>
            <person name="Li R."/>
            <person name="Bao Z."/>
        </authorList>
    </citation>
    <scope>NUCLEOTIDE SEQUENCE [LARGE SCALE GENOMIC DNA]</scope>
    <source>
        <strain evidence="10 11">PY_sf001</strain>
    </source>
</reference>
<keyword evidence="2 8" id="KW-0812">Transmembrane</keyword>
<evidence type="ECO:0000256" key="2">
    <source>
        <dbReference type="ARBA" id="ARBA00022692"/>
    </source>
</evidence>
<dbReference type="AlphaFoldDB" id="A0A210PY68"/>
<dbReference type="Gene3D" id="1.20.1070.10">
    <property type="entry name" value="Rhodopsin 7-helix transmembrane proteins"/>
    <property type="match status" value="1"/>
</dbReference>
<feature type="transmembrane region" description="Helical" evidence="8">
    <location>
        <begin position="329"/>
        <end position="348"/>
    </location>
</feature>
<proteinExistence type="predicted"/>
<evidence type="ECO:0000256" key="6">
    <source>
        <dbReference type="ARBA" id="ARBA00023170"/>
    </source>
</evidence>
<keyword evidence="5 8" id="KW-0472">Membrane</keyword>
<evidence type="ECO:0000313" key="11">
    <source>
        <dbReference type="Proteomes" id="UP000242188"/>
    </source>
</evidence>
<feature type="transmembrane region" description="Helical" evidence="8">
    <location>
        <begin position="233"/>
        <end position="255"/>
    </location>
</feature>
<dbReference type="EMBL" id="NEDP02005399">
    <property type="protein sequence ID" value="OWF41425.1"/>
    <property type="molecule type" value="Genomic_DNA"/>
</dbReference>
<dbReference type="InterPro" id="IPR000276">
    <property type="entry name" value="GPCR_Rhodpsn"/>
</dbReference>
<sequence length="426" mass="48462">MLAAPSQHLLEHDDAQRSGVAQFQSPNITASEESMYIFNAYNESSDMQKVAADFILADNSKDALFFLRQYTLPVIGLFGIIGNVLSASIFLGSKHRNTSCSLYLAARSIADTGFIVTLFIAWLDFVDVRIFHVEGVCQITVFVSYVSSFMSVSFVVCITFENYIRICKPMKVNTFCTTKVAKRMIGFLFVMGIVGYNFPLWATRVRMFHGKHYCLTLPQYRTFEVGLTYADTILTLMIPFIIIITLLFLIICAAMEASKRQLRLRRLQSTERTRSSNNPQDVVKRLLTSVSVAFLVLQTPSHVIRIKVIIEHIIGEYYTTTQTDRRLQYVFLTMYYLNFSINFVLYLVCCKTFRKEFVSTLALGCKCCMRRALVQRNNNEVYREETEQLSNGMTMAEIINEKDSSEHAPFHNPGSAGHCDGTCCSN</sequence>
<dbReference type="OrthoDB" id="9990906at2759"/>
<dbReference type="CDD" id="cd14978">
    <property type="entry name" value="7tmA_FMRFamide_R-like"/>
    <property type="match status" value="1"/>
</dbReference>
<evidence type="ECO:0000256" key="4">
    <source>
        <dbReference type="ARBA" id="ARBA00023040"/>
    </source>
</evidence>
<dbReference type="GO" id="GO:0005886">
    <property type="term" value="C:plasma membrane"/>
    <property type="evidence" value="ECO:0007669"/>
    <property type="project" value="TreeGrafter"/>
</dbReference>
<evidence type="ECO:0000256" key="3">
    <source>
        <dbReference type="ARBA" id="ARBA00022989"/>
    </source>
</evidence>
<name>A0A210PY68_MIZYE</name>
<dbReference type="GO" id="GO:0007218">
    <property type="term" value="P:neuropeptide signaling pathway"/>
    <property type="evidence" value="ECO:0007669"/>
    <property type="project" value="UniProtKB-KW"/>
</dbReference>
<keyword evidence="10" id="KW-0527">Neuropeptide</keyword>
<keyword evidence="11" id="KW-1185">Reference proteome</keyword>